<dbReference type="EMBL" id="AP022870">
    <property type="protein sequence ID" value="BCB75277.1"/>
    <property type="molecule type" value="Genomic_DNA"/>
</dbReference>
<dbReference type="PANTHER" id="PTHR30614:SF0">
    <property type="entry name" value="L-CYSTINE TRANSPORT SYSTEM PERMEASE PROTEIN TCYL"/>
    <property type="match status" value="1"/>
</dbReference>
<feature type="transmembrane region" description="Helical" evidence="8">
    <location>
        <begin position="20"/>
        <end position="43"/>
    </location>
</feature>
<dbReference type="Proteomes" id="UP000502508">
    <property type="component" value="Chromosome"/>
</dbReference>
<dbReference type="KEGG" id="pfla:Pflav_016870"/>
<name>A0A6F8XN97_9ACTN</name>
<dbReference type="GO" id="GO:0022857">
    <property type="term" value="F:transmembrane transporter activity"/>
    <property type="evidence" value="ECO:0007669"/>
    <property type="project" value="InterPro"/>
</dbReference>
<evidence type="ECO:0000259" key="9">
    <source>
        <dbReference type="PROSITE" id="PS50928"/>
    </source>
</evidence>
<dbReference type="AlphaFoldDB" id="A0A6F8XN97"/>
<feature type="domain" description="ABC transmembrane type-1" evidence="9">
    <location>
        <begin position="19"/>
        <end position="207"/>
    </location>
</feature>
<protein>
    <submittedName>
        <fullName evidence="10">Ectoine/hydroxyectoine ABC transporter permease subunit EhuD</fullName>
    </submittedName>
</protein>
<dbReference type="InterPro" id="IPR035906">
    <property type="entry name" value="MetI-like_sf"/>
</dbReference>
<evidence type="ECO:0000256" key="6">
    <source>
        <dbReference type="ARBA" id="ARBA00022989"/>
    </source>
</evidence>
<keyword evidence="6 8" id="KW-1133">Transmembrane helix</keyword>
<dbReference type="NCBIfam" id="TIGR01726">
    <property type="entry name" value="HEQRo_perm_3TM"/>
    <property type="match status" value="1"/>
</dbReference>
<keyword evidence="11" id="KW-1185">Reference proteome</keyword>
<reference evidence="10 11" key="2">
    <citation type="submission" date="2020-03" db="EMBL/GenBank/DDBJ databases">
        <authorList>
            <person name="Ichikawa N."/>
            <person name="Kimura A."/>
            <person name="Kitahashi Y."/>
            <person name="Uohara A."/>
        </authorList>
    </citation>
    <scope>NUCLEOTIDE SEQUENCE [LARGE SCALE GENOMIC DNA]</scope>
    <source>
        <strain evidence="10 11">NBRC 107702</strain>
    </source>
</reference>
<keyword evidence="3" id="KW-1003">Cell membrane</keyword>
<dbReference type="PROSITE" id="PS50928">
    <property type="entry name" value="ABC_TM1"/>
    <property type="match status" value="1"/>
</dbReference>
<evidence type="ECO:0000256" key="7">
    <source>
        <dbReference type="ARBA" id="ARBA00023136"/>
    </source>
</evidence>
<gene>
    <name evidence="10" type="ORF">Pflav_016870</name>
</gene>
<keyword evidence="4 8" id="KW-0812">Transmembrane</keyword>
<evidence type="ECO:0000256" key="3">
    <source>
        <dbReference type="ARBA" id="ARBA00022475"/>
    </source>
</evidence>
<evidence type="ECO:0000256" key="8">
    <source>
        <dbReference type="RuleBase" id="RU363032"/>
    </source>
</evidence>
<comment type="subcellular location">
    <subcellularLocation>
        <location evidence="1 8">Cell membrane</location>
        <topology evidence="1 8">Multi-pass membrane protein</topology>
    </subcellularLocation>
</comment>
<dbReference type="Pfam" id="PF00528">
    <property type="entry name" value="BPD_transp_1"/>
    <property type="match status" value="1"/>
</dbReference>
<feature type="transmembrane region" description="Helical" evidence="8">
    <location>
        <begin position="84"/>
        <end position="102"/>
    </location>
</feature>
<dbReference type="Gene3D" id="1.10.3720.10">
    <property type="entry name" value="MetI-like"/>
    <property type="match status" value="1"/>
</dbReference>
<dbReference type="SUPFAM" id="SSF161098">
    <property type="entry name" value="MetI-like"/>
    <property type="match status" value="1"/>
</dbReference>
<evidence type="ECO:0000256" key="5">
    <source>
        <dbReference type="ARBA" id="ARBA00022970"/>
    </source>
</evidence>
<dbReference type="GO" id="GO:0006865">
    <property type="term" value="P:amino acid transport"/>
    <property type="evidence" value="ECO:0007669"/>
    <property type="project" value="UniProtKB-KW"/>
</dbReference>
<dbReference type="RefSeq" id="WP_173034972.1">
    <property type="nucleotide sequence ID" value="NZ_AP022870.1"/>
</dbReference>
<feature type="transmembrane region" description="Helical" evidence="8">
    <location>
        <begin position="161"/>
        <end position="179"/>
    </location>
</feature>
<dbReference type="CDD" id="cd06261">
    <property type="entry name" value="TM_PBP2"/>
    <property type="match status" value="1"/>
</dbReference>
<feature type="transmembrane region" description="Helical" evidence="8">
    <location>
        <begin position="185"/>
        <end position="207"/>
    </location>
</feature>
<reference evidence="10 11" key="1">
    <citation type="submission" date="2020-03" db="EMBL/GenBank/DDBJ databases">
        <title>Whole genome shotgun sequence of Phytohabitans flavus NBRC 107702.</title>
        <authorList>
            <person name="Komaki H."/>
            <person name="Tamura T."/>
        </authorList>
    </citation>
    <scope>NUCLEOTIDE SEQUENCE [LARGE SCALE GENOMIC DNA]</scope>
    <source>
        <strain evidence="10 11">NBRC 107702</strain>
    </source>
</reference>
<accession>A0A6F8XN97</accession>
<evidence type="ECO:0000313" key="10">
    <source>
        <dbReference type="EMBL" id="BCB75277.1"/>
    </source>
</evidence>
<evidence type="ECO:0000256" key="1">
    <source>
        <dbReference type="ARBA" id="ARBA00004651"/>
    </source>
</evidence>
<evidence type="ECO:0000313" key="11">
    <source>
        <dbReference type="Proteomes" id="UP000502508"/>
    </source>
</evidence>
<organism evidence="10 11">
    <name type="scientific">Phytohabitans flavus</name>
    <dbReference type="NCBI Taxonomy" id="1076124"/>
    <lineage>
        <taxon>Bacteria</taxon>
        <taxon>Bacillati</taxon>
        <taxon>Actinomycetota</taxon>
        <taxon>Actinomycetes</taxon>
        <taxon>Micromonosporales</taxon>
        <taxon>Micromonosporaceae</taxon>
    </lineage>
</organism>
<dbReference type="InterPro" id="IPR043429">
    <property type="entry name" value="ArtM/GltK/GlnP/TcyL/YhdX-like"/>
</dbReference>
<dbReference type="InterPro" id="IPR010065">
    <property type="entry name" value="AA_ABC_transptr_permease_3TM"/>
</dbReference>
<proteinExistence type="inferred from homology"/>
<sequence>MSWDWRYAWQIVPTLLDGVAQTFLVTLVSATIALLGGLAVAVTRWLSPAVVRAPLWLLVELTRGVPILVLLFFCFYGLPGLGLRPSAFVTGVVVLGAVYAAYCSEVYRGGLASVPPTVWDASAALGLSTFVTWTRVILPTVVRANVGALGNYVVILYKQTALLFTIGVPVLLTNAQVAGYESFRYLEPFTLAGVLYLLLNLPSVWLVRRLEKRMTRGGF</sequence>
<dbReference type="PANTHER" id="PTHR30614">
    <property type="entry name" value="MEMBRANE COMPONENT OF AMINO ACID ABC TRANSPORTER"/>
    <property type="match status" value="1"/>
</dbReference>
<dbReference type="GO" id="GO:0043190">
    <property type="term" value="C:ATP-binding cassette (ABC) transporter complex"/>
    <property type="evidence" value="ECO:0007669"/>
    <property type="project" value="InterPro"/>
</dbReference>
<keyword evidence="7 8" id="KW-0472">Membrane</keyword>
<evidence type="ECO:0000256" key="2">
    <source>
        <dbReference type="ARBA" id="ARBA00022448"/>
    </source>
</evidence>
<keyword evidence="5" id="KW-0029">Amino-acid transport</keyword>
<keyword evidence="2 8" id="KW-0813">Transport</keyword>
<evidence type="ECO:0000256" key="4">
    <source>
        <dbReference type="ARBA" id="ARBA00022692"/>
    </source>
</evidence>
<dbReference type="InterPro" id="IPR000515">
    <property type="entry name" value="MetI-like"/>
</dbReference>
<comment type="similarity">
    <text evidence="8">Belongs to the binding-protein-dependent transport system permease family.</text>
</comment>
<feature type="transmembrane region" description="Helical" evidence="8">
    <location>
        <begin position="55"/>
        <end position="78"/>
    </location>
</feature>